<evidence type="ECO:0000313" key="3">
    <source>
        <dbReference type="EMBL" id="SVB43918.1"/>
    </source>
</evidence>
<organism evidence="3">
    <name type="scientific">marine metagenome</name>
    <dbReference type="NCBI Taxonomy" id="408172"/>
    <lineage>
        <taxon>unclassified sequences</taxon>
        <taxon>metagenomes</taxon>
        <taxon>ecological metagenomes</taxon>
    </lineage>
</organism>
<protein>
    <recommendedName>
        <fullName evidence="2">AB hydrolase-1 domain-containing protein</fullName>
    </recommendedName>
</protein>
<feature type="compositionally biased region" description="Basic and acidic residues" evidence="1">
    <location>
        <begin position="9"/>
        <end position="21"/>
    </location>
</feature>
<dbReference type="InterPro" id="IPR000073">
    <property type="entry name" value="AB_hydrolase_1"/>
</dbReference>
<proteinExistence type="predicted"/>
<sequence>MQGEVRNAQGERLDYTYHEAGPESGDSQETGPLVIIGHGVTGNKDRPFVVALAEGLAAAGVDTLRLSFSGNGESEGRFEDSTISKEVDDLGAMLDAVEDRSVCFIGHSMGGAVGVIRASQDSRIRWLVSLAGMVHTRAFAAREFSDVTPDAGCMWEEPSCPLSQTYMDNMNRIDSVADLGSKISVPWLLVHGTEDDVVPPQDADDIRQRAGSHVETIRLEGADHVFSDDPAQMGALVVAWVRSQTQG</sequence>
<name>A0A382DZU8_9ZZZZ</name>
<evidence type="ECO:0000256" key="1">
    <source>
        <dbReference type="SAM" id="MobiDB-lite"/>
    </source>
</evidence>
<feature type="region of interest" description="Disordered" evidence="1">
    <location>
        <begin position="1"/>
        <end position="30"/>
    </location>
</feature>
<evidence type="ECO:0000259" key="2">
    <source>
        <dbReference type="Pfam" id="PF00561"/>
    </source>
</evidence>
<dbReference type="PANTHER" id="PTHR42886">
    <property type="entry name" value="RE40534P-RELATED"/>
    <property type="match status" value="1"/>
</dbReference>
<dbReference type="InterPro" id="IPR029058">
    <property type="entry name" value="AB_hydrolase_fold"/>
</dbReference>
<dbReference type="PANTHER" id="PTHR42886:SF53">
    <property type="entry name" value="ALPHA_BETA-HYDROLASES SUPERFAMILY PROTEIN"/>
    <property type="match status" value="1"/>
</dbReference>
<dbReference type="SUPFAM" id="SSF53474">
    <property type="entry name" value="alpha/beta-Hydrolases"/>
    <property type="match status" value="1"/>
</dbReference>
<dbReference type="EMBL" id="UINC01041951">
    <property type="protein sequence ID" value="SVB43918.1"/>
    <property type="molecule type" value="Genomic_DNA"/>
</dbReference>
<dbReference type="Pfam" id="PF00561">
    <property type="entry name" value="Abhydrolase_1"/>
    <property type="match status" value="1"/>
</dbReference>
<accession>A0A382DZU8</accession>
<dbReference type="AlphaFoldDB" id="A0A382DZU8"/>
<gene>
    <name evidence="3" type="ORF">METZ01_LOCUS196772</name>
</gene>
<reference evidence="3" key="1">
    <citation type="submission" date="2018-05" db="EMBL/GenBank/DDBJ databases">
        <authorList>
            <person name="Lanie J.A."/>
            <person name="Ng W.-L."/>
            <person name="Kazmierczak K.M."/>
            <person name="Andrzejewski T.M."/>
            <person name="Davidsen T.M."/>
            <person name="Wayne K.J."/>
            <person name="Tettelin H."/>
            <person name="Glass J.I."/>
            <person name="Rusch D."/>
            <person name="Podicherti R."/>
            <person name="Tsui H.-C.T."/>
            <person name="Winkler M.E."/>
        </authorList>
    </citation>
    <scope>NUCLEOTIDE SEQUENCE</scope>
</reference>
<dbReference type="Gene3D" id="3.40.50.1820">
    <property type="entry name" value="alpha/beta hydrolase"/>
    <property type="match status" value="1"/>
</dbReference>
<feature type="domain" description="AB hydrolase-1" evidence="2">
    <location>
        <begin position="32"/>
        <end position="136"/>
    </location>
</feature>